<sequence>MFVFKPPETTIEPTPRRIRVRLGRTLVADSTRALLLDEINEHGFPTYFLPYDDVRPGVLADHAPGRWSVVAGGRRADDAAWTDDRFEQLRGHVTFSWETLDWYEEDEQVFVHARSPRHRVDTMHSSRRVRVLIDGVEVANSTRPVLLFETHLPTRYYLPFADVRTELLTAGETVSRCPYKGVARYWSHPLLADAAWSYPDPIAEIPKIRDLLCFYNERVDIELDGEPQPRPVTPFS</sequence>
<feature type="domain" description="DUF427" evidence="1">
    <location>
        <begin position="129"/>
        <end position="217"/>
    </location>
</feature>
<dbReference type="PANTHER" id="PTHR34310">
    <property type="entry name" value="DUF427 DOMAIN PROTEIN (AFU_ORTHOLOGUE AFUA_3G02220)"/>
    <property type="match status" value="1"/>
</dbReference>
<dbReference type="Gene3D" id="2.170.150.40">
    <property type="entry name" value="Domain of unknown function (DUF427)"/>
    <property type="match status" value="2"/>
</dbReference>
<protein>
    <submittedName>
        <fullName evidence="2">DUF427 domain-containing protein</fullName>
    </submittedName>
</protein>
<comment type="caution">
    <text evidence="2">The sequence shown here is derived from an EMBL/GenBank/DDBJ whole genome shotgun (WGS) entry which is preliminary data.</text>
</comment>
<evidence type="ECO:0000259" key="1">
    <source>
        <dbReference type="Pfam" id="PF04248"/>
    </source>
</evidence>
<keyword evidence="3" id="KW-1185">Reference proteome</keyword>
<evidence type="ECO:0000313" key="2">
    <source>
        <dbReference type="EMBL" id="MCY1142056.1"/>
    </source>
</evidence>
<proteinExistence type="predicted"/>
<evidence type="ECO:0000313" key="3">
    <source>
        <dbReference type="Proteomes" id="UP001151002"/>
    </source>
</evidence>
<dbReference type="RefSeq" id="WP_267566440.1">
    <property type="nucleotide sequence ID" value="NZ_JAPNTZ010000010.1"/>
</dbReference>
<organism evidence="2 3">
    <name type="scientific">Paractinoplanes pyxinae</name>
    <dbReference type="NCBI Taxonomy" id="2997416"/>
    <lineage>
        <taxon>Bacteria</taxon>
        <taxon>Bacillati</taxon>
        <taxon>Actinomycetota</taxon>
        <taxon>Actinomycetes</taxon>
        <taxon>Micromonosporales</taxon>
        <taxon>Micromonosporaceae</taxon>
        <taxon>Paractinoplanes</taxon>
    </lineage>
</organism>
<gene>
    <name evidence="2" type="ORF">OWR29_29025</name>
</gene>
<dbReference type="Pfam" id="PF04248">
    <property type="entry name" value="NTP_transf_9"/>
    <property type="match status" value="1"/>
</dbReference>
<dbReference type="InterPro" id="IPR007361">
    <property type="entry name" value="DUF427"/>
</dbReference>
<reference evidence="2" key="1">
    <citation type="submission" date="2022-11" db="EMBL/GenBank/DDBJ databases">
        <authorList>
            <person name="Somphong A."/>
            <person name="Phongsopitanun W."/>
        </authorList>
    </citation>
    <scope>NUCLEOTIDE SEQUENCE</scope>
    <source>
        <strain evidence="2">Pm04-4</strain>
    </source>
</reference>
<dbReference type="EMBL" id="JAPNTZ010000010">
    <property type="protein sequence ID" value="MCY1142056.1"/>
    <property type="molecule type" value="Genomic_DNA"/>
</dbReference>
<dbReference type="PANTHER" id="PTHR34310:SF9">
    <property type="entry name" value="BLR5716 PROTEIN"/>
    <property type="match status" value="1"/>
</dbReference>
<name>A0ABT4B6B9_9ACTN</name>
<dbReference type="InterPro" id="IPR038694">
    <property type="entry name" value="DUF427_sf"/>
</dbReference>
<dbReference type="Proteomes" id="UP001151002">
    <property type="component" value="Unassembled WGS sequence"/>
</dbReference>
<accession>A0ABT4B6B9</accession>